<keyword evidence="9" id="KW-1185">Reference proteome</keyword>
<feature type="transmembrane region" description="Helical" evidence="7">
    <location>
        <begin position="897"/>
        <end position="914"/>
    </location>
</feature>
<evidence type="ECO:0000256" key="6">
    <source>
        <dbReference type="ARBA" id="ARBA00023136"/>
    </source>
</evidence>
<dbReference type="SUPFAM" id="SSF82693">
    <property type="entry name" value="Multidrug efflux transporter AcrB pore domain, PN1, PN2, PC1 and PC2 subdomains"/>
    <property type="match status" value="3"/>
</dbReference>
<dbReference type="InterPro" id="IPR001036">
    <property type="entry name" value="Acrflvin-R"/>
</dbReference>
<evidence type="ECO:0000313" key="8">
    <source>
        <dbReference type="EMBL" id="URI09667.1"/>
    </source>
</evidence>
<evidence type="ECO:0000256" key="3">
    <source>
        <dbReference type="ARBA" id="ARBA00022519"/>
    </source>
</evidence>
<name>A0ABY4S8I0_AQUTE</name>
<dbReference type="RefSeq" id="WP_250197890.1">
    <property type="nucleotide sequence ID" value="NZ_CP097636.1"/>
</dbReference>
<feature type="transmembrane region" description="Helical" evidence="7">
    <location>
        <begin position="431"/>
        <end position="451"/>
    </location>
</feature>
<dbReference type="Gene3D" id="3.30.2090.10">
    <property type="entry name" value="Multidrug efflux transporter AcrB TolC docking domain, DN and DC subdomains"/>
    <property type="match status" value="3"/>
</dbReference>
<evidence type="ECO:0000256" key="4">
    <source>
        <dbReference type="ARBA" id="ARBA00022692"/>
    </source>
</evidence>
<keyword evidence="2" id="KW-1003">Cell membrane</keyword>
<evidence type="ECO:0000256" key="7">
    <source>
        <dbReference type="SAM" id="Phobius"/>
    </source>
</evidence>
<keyword evidence="3" id="KW-0997">Cell inner membrane</keyword>
<evidence type="ECO:0000313" key="9">
    <source>
        <dbReference type="Proteomes" id="UP001056201"/>
    </source>
</evidence>
<feature type="transmembrane region" description="Helical" evidence="7">
    <location>
        <begin position="463"/>
        <end position="490"/>
    </location>
</feature>
<dbReference type="EMBL" id="CP097636">
    <property type="protein sequence ID" value="URI09667.1"/>
    <property type="molecule type" value="Genomic_DNA"/>
</dbReference>
<dbReference type="PANTHER" id="PTHR32063:SF34">
    <property type="entry name" value="MULTIDRUG RESISTANCE PROTEIN MDTC"/>
    <property type="match status" value="1"/>
</dbReference>
<accession>A0ABY4S8I0</accession>
<protein>
    <submittedName>
        <fullName evidence="8">Efflux RND transporter permease subunit</fullName>
    </submittedName>
</protein>
<feature type="transmembrane region" description="Helical" evidence="7">
    <location>
        <begin position="1025"/>
        <end position="1051"/>
    </location>
</feature>
<evidence type="ECO:0000256" key="5">
    <source>
        <dbReference type="ARBA" id="ARBA00022989"/>
    </source>
</evidence>
<dbReference type="Gene3D" id="1.20.1640.10">
    <property type="entry name" value="Multidrug efflux transporter AcrB transmembrane domain"/>
    <property type="match status" value="3"/>
</dbReference>
<feature type="transmembrane region" description="Helical" evidence="7">
    <location>
        <begin position="336"/>
        <end position="353"/>
    </location>
</feature>
<reference evidence="8" key="1">
    <citation type="submission" date="2022-05" db="EMBL/GenBank/DDBJ databases">
        <title>An RpoN-dependent PEP-CTERM gene is involved in floc formation of an Aquincola tertiaricarbonis strain.</title>
        <authorList>
            <person name="Qiu D."/>
            <person name="Xia M."/>
        </authorList>
    </citation>
    <scope>NUCLEOTIDE SEQUENCE</scope>
    <source>
        <strain evidence="8">RN12</strain>
    </source>
</reference>
<feature type="transmembrane region" description="Helical" evidence="7">
    <location>
        <begin position="12"/>
        <end position="32"/>
    </location>
</feature>
<feature type="transmembrane region" description="Helical" evidence="7">
    <location>
        <begin position="360"/>
        <end position="381"/>
    </location>
</feature>
<dbReference type="Pfam" id="PF00873">
    <property type="entry name" value="ACR_tran"/>
    <property type="match status" value="1"/>
</dbReference>
<keyword evidence="6 7" id="KW-0472">Membrane</keyword>
<keyword evidence="5 7" id="KW-1133">Transmembrane helix</keyword>
<organism evidence="8 9">
    <name type="scientific">Aquincola tertiaricarbonis</name>
    <dbReference type="NCBI Taxonomy" id="391953"/>
    <lineage>
        <taxon>Bacteria</taxon>
        <taxon>Pseudomonadati</taxon>
        <taxon>Pseudomonadota</taxon>
        <taxon>Betaproteobacteria</taxon>
        <taxon>Burkholderiales</taxon>
        <taxon>Sphaerotilaceae</taxon>
        <taxon>Aquincola</taxon>
    </lineage>
</organism>
<sequence>MNLSQPFIRRPIATMLLTLGIALAGLAAFFVLPVAPLPQVDFPAISVSASLPGASPDTMASSVATPLERRLGTLPGLNEMTSSSGTGSTRITLQFDLNRKIDSAAREVQAAINAARSDLPATLRSNPTYRKMNPSAAPVIILALTSPGRTPQQIYDEVSNLVQQKVAQVRGVGDVEVGGGSLPAVRVALNPLALARYGIALDDVRAAIQSASANRPKGAIEGNGLQLQVYTSQIGRLAEDYRRLVIAWRNDAAVRLADVATVSDGPEDRRTLGLFNGSPAVIVLITRQPGANVIETVDAVRALVPQLQAQLPADVTLHVASDATNSIRASLREIELTLLISILLVVLVVSLFLRSVRATLIPAVATVVSLLGTFGVMYFLGFSLNNLSLMALTVATGFVVDDAIVVLENISRHIEAGRNRFEAALLGAREVGFTVVSISLSLVAVFIPLLFMDGLVGRIFREFAVTLSVAVMISLVISLTTTPMMCAWLLKPGAVQHQPGRLARWSEAGFARLQRAYARSLDWALHAPGLVMFILVAVIGLNVWLFAAVPKGFFPQQDTGQINGGLRADQSISFQALQAKLKQLVDIIRADPAVDTVVGFTGGSRAGSGFLFVNLKPLEERGVGGQAVIARLRPQLAQVSGVSLFLNTVQDLRMGGRQSNSTYQYTLKSDNAADLRDWALKLATQMRQQPELTDIDTDQQDNGVETFVHIDKDTASRLGLSARDVDTALYNAFGQRQVATIYDELNQYRVVMEVAPRYAQSPLALNDVNVAAGNTANRSTTTSSTGTDAATLASSSTANASLRDASTGSAVSTSARNMVPLPAIARFSEESTPSSISHQDGELATTISYNLADGATLSQAQAAIARAEAEIGMPINVRGSVQGTAATFQQSQGQQPLLILAALVVIYIVLGVLYESLVHPITVLSTLPSAGVGAVLALLLFRMEFSLIALIGVFLLIGIVKKNAILIIDFALDAERARGLSAFEAVREACLLRFRPILMTTLAAALGALPLAIGFGEGSELRRPLGIAIIGGLIASQLLTLLTTPVVYLLLDKLRRRKPDEHHLSRQIDPAPVPELPR</sequence>
<feature type="transmembrane region" description="Helical" evidence="7">
    <location>
        <begin position="523"/>
        <end position="547"/>
    </location>
</feature>
<dbReference type="InterPro" id="IPR027463">
    <property type="entry name" value="AcrB_DN_DC_subdom"/>
</dbReference>
<evidence type="ECO:0000256" key="1">
    <source>
        <dbReference type="ARBA" id="ARBA00022448"/>
    </source>
</evidence>
<evidence type="ECO:0000256" key="2">
    <source>
        <dbReference type="ARBA" id="ARBA00022475"/>
    </source>
</evidence>
<dbReference type="Gene3D" id="3.30.70.1320">
    <property type="entry name" value="Multidrug efflux transporter AcrB pore domain like"/>
    <property type="match status" value="1"/>
</dbReference>
<dbReference type="PANTHER" id="PTHR32063">
    <property type="match status" value="1"/>
</dbReference>
<proteinExistence type="predicted"/>
<dbReference type="Gene3D" id="3.30.70.1430">
    <property type="entry name" value="Multidrug efflux transporter AcrB pore domain"/>
    <property type="match status" value="2"/>
</dbReference>
<feature type="transmembrane region" description="Helical" evidence="7">
    <location>
        <begin position="992"/>
        <end position="1013"/>
    </location>
</feature>
<dbReference type="SUPFAM" id="SSF82714">
    <property type="entry name" value="Multidrug efflux transporter AcrB TolC docking domain, DN and DC subdomains"/>
    <property type="match status" value="2"/>
</dbReference>
<dbReference type="Proteomes" id="UP001056201">
    <property type="component" value="Chromosome 2"/>
</dbReference>
<dbReference type="PRINTS" id="PR00702">
    <property type="entry name" value="ACRIFLAVINRP"/>
</dbReference>
<feature type="transmembrane region" description="Helical" evidence="7">
    <location>
        <begin position="947"/>
        <end position="972"/>
    </location>
</feature>
<keyword evidence="1" id="KW-0813">Transport</keyword>
<dbReference type="SUPFAM" id="SSF82866">
    <property type="entry name" value="Multidrug efflux transporter AcrB transmembrane domain"/>
    <property type="match status" value="2"/>
</dbReference>
<dbReference type="Gene3D" id="3.30.70.1440">
    <property type="entry name" value="Multidrug efflux transporter AcrB pore domain"/>
    <property type="match status" value="2"/>
</dbReference>
<gene>
    <name evidence="8" type="ORF">MW290_29390</name>
</gene>
<keyword evidence="4 7" id="KW-0812">Transmembrane</keyword>